<organism evidence="2 3">
    <name type="scientific">Candidatus Avidehalobacter gallistercoris</name>
    <dbReference type="NCBI Taxonomy" id="2840694"/>
    <lineage>
        <taxon>Bacteria</taxon>
        <taxon>Bacillati</taxon>
        <taxon>Bacillota</taxon>
        <taxon>Clostridia</taxon>
        <taxon>Eubacteriales</taxon>
        <taxon>Peptococcaceae</taxon>
        <taxon>Peptococcaceae incertae sedis</taxon>
        <taxon>Candidatus Avidehalobacter</taxon>
    </lineage>
</organism>
<evidence type="ECO:0000313" key="2">
    <source>
        <dbReference type="EMBL" id="HIU10159.1"/>
    </source>
</evidence>
<comment type="caution">
    <text evidence="2">The sequence shown here is derived from an EMBL/GenBank/DDBJ whole genome shotgun (WGS) entry which is preliminary data.</text>
</comment>
<reference evidence="2" key="1">
    <citation type="submission" date="2020-10" db="EMBL/GenBank/DDBJ databases">
        <authorList>
            <person name="Gilroy R."/>
        </authorList>
    </citation>
    <scope>NUCLEOTIDE SEQUENCE</scope>
    <source>
        <strain evidence="2">2830</strain>
    </source>
</reference>
<evidence type="ECO:0000313" key="3">
    <source>
        <dbReference type="Proteomes" id="UP000824124"/>
    </source>
</evidence>
<gene>
    <name evidence="2" type="ORF">IAB00_02790</name>
</gene>
<name>A0A9D1HJC6_9FIRM</name>
<protein>
    <submittedName>
        <fullName evidence="2">Uncharacterized protein</fullName>
    </submittedName>
</protein>
<accession>A0A9D1HJC6</accession>
<dbReference type="Proteomes" id="UP000824124">
    <property type="component" value="Unassembled WGS sequence"/>
</dbReference>
<feature type="transmembrane region" description="Helical" evidence="1">
    <location>
        <begin position="44"/>
        <end position="64"/>
    </location>
</feature>
<feature type="transmembrane region" description="Helical" evidence="1">
    <location>
        <begin position="70"/>
        <end position="93"/>
    </location>
</feature>
<keyword evidence="1" id="KW-0472">Membrane</keyword>
<keyword evidence="1" id="KW-1133">Transmembrane helix</keyword>
<feature type="transmembrane region" description="Helical" evidence="1">
    <location>
        <begin position="12"/>
        <end position="32"/>
    </location>
</feature>
<sequence>MFDVWMGDIELTTFISIFSIVVLLPIQLLLCFKVNNKVIRLLPVILLSIFTIIFAAMSITITGWDRLGYIFLVIFTGFMLLMCGIGWGIWWIINRKKQSKTQHK</sequence>
<evidence type="ECO:0000256" key="1">
    <source>
        <dbReference type="SAM" id="Phobius"/>
    </source>
</evidence>
<proteinExistence type="predicted"/>
<dbReference type="EMBL" id="DVMH01000018">
    <property type="protein sequence ID" value="HIU10159.1"/>
    <property type="molecule type" value="Genomic_DNA"/>
</dbReference>
<dbReference type="AlphaFoldDB" id="A0A9D1HJC6"/>
<reference evidence="2" key="2">
    <citation type="journal article" date="2021" name="PeerJ">
        <title>Extensive microbial diversity within the chicken gut microbiome revealed by metagenomics and culture.</title>
        <authorList>
            <person name="Gilroy R."/>
            <person name="Ravi A."/>
            <person name="Getino M."/>
            <person name="Pursley I."/>
            <person name="Horton D.L."/>
            <person name="Alikhan N.F."/>
            <person name="Baker D."/>
            <person name="Gharbi K."/>
            <person name="Hall N."/>
            <person name="Watson M."/>
            <person name="Adriaenssens E.M."/>
            <person name="Foster-Nyarko E."/>
            <person name="Jarju S."/>
            <person name="Secka A."/>
            <person name="Antonio M."/>
            <person name="Oren A."/>
            <person name="Chaudhuri R.R."/>
            <person name="La Ragione R."/>
            <person name="Hildebrand F."/>
            <person name="Pallen M.J."/>
        </authorList>
    </citation>
    <scope>NUCLEOTIDE SEQUENCE</scope>
    <source>
        <strain evidence="2">2830</strain>
    </source>
</reference>
<keyword evidence="1" id="KW-0812">Transmembrane</keyword>